<sequence>MSADLTNRIEELGTKDGTDLISKRRRPRKLNREAAAAAPGTLRNESAGGVALPVDEPTEPPRPTPTGQPTSKGGPATANKSSSSKAALAAEAPRPTSTARPTSKDASTIEAPQRTSTARPLSGTAPAAPPAEAEAPSSNTPRRKPKKLAKTPLDTAKPA</sequence>
<organism evidence="1 2">
    <name type="scientific">Coniosporium uncinatum</name>
    <dbReference type="NCBI Taxonomy" id="93489"/>
    <lineage>
        <taxon>Eukaryota</taxon>
        <taxon>Fungi</taxon>
        <taxon>Dikarya</taxon>
        <taxon>Ascomycota</taxon>
        <taxon>Pezizomycotina</taxon>
        <taxon>Dothideomycetes</taxon>
        <taxon>Dothideomycetes incertae sedis</taxon>
        <taxon>Coniosporium</taxon>
    </lineage>
</organism>
<proteinExistence type="predicted"/>
<protein>
    <submittedName>
        <fullName evidence="1">Uncharacterized protein</fullName>
    </submittedName>
</protein>
<accession>A0ACC3CSS9</accession>
<reference evidence="1" key="1">
    <citation type="submission" date="2024-09" db="EMBL/GenBank/DDBJ databases">
        <title>Black Yeasts Isolated from many extreme environments.</title>
        <authorList>
            <person name="Coleine C."/>
            <person name="Stajich J.E."/>
            <person name="Selbmann L."/>
        </authorList>
    </citation>
    <scope>NUCLEOTIDE SEQUENCE</scope>
    <source>
        <strain evidence="1">CCFEE 5737</strain>
    </source>
</reference>
<gene>
    <name evidence="1" type="ORF">LTS18_002206</name>
</gene>
<keyword evidence="2" id="KW-1185">Reference proteome</keyword>
<evidence type="ECO:0000313" key="1">
    <source>
        <dbReference type="EMBL" id="KAK3044091.1"/>
    </source>
</evidence>
<evidence type="ECO:0000313" key="2">
    <source>
        <dbReference type="Proteomes" id="UP001186974"/>
    </source>
</evidence>
<feature type="non-terminal residue" evidence="1">
    <location>
        <position position="159"/>
    </location>
</feature>
<comment type="caution">
    <text evidence="1">The sequence shown here is derived from an EMBL/GenBank/DDBJ whole genome shotgun (WGS) entry which is preliminary data.</text>
</comment>
<name>A0ACC3CSS9_9PEZI</name>
<dbReference type="Proteomes" id="UP001186974">
    <property type="component" value="Unassembled WGS sequence"/>
</dbReference>
<dbReference type="EMBL" id="JAWDJW010012437">
    <property type="protein sequence ID" value="KAK3044091.1"/>
    <property type="molecule type" value="Genomic_DNA"/>
</dbReference>